<sequence length="296" mass="33055">MKILELDNNIKILGVCLLWLCSLTSRAQDSVMTESVDSAPVVIYGEIKSSMPVEELTLTVQTHYLTPNGKFPSPIKVNAKTESGNLFTGTLGFETFYFSTEPIDEIAVISIFHARGFLIQDYKVIPGDTVRINADFTMLRTSFSGPAAESFIFQSQAKIINASNDLNQPNAIVTPNADGLIERFSEAYQSAKDDPVRPVMTILDSNQATLKYLIEWVSKLTTAVDSDEYLQNSKKQVDEKILHGVLADRLGLERYKILDHFNRIYDGSDAHNAFYHQILKDLDSTAIPSINFQVDC</sequence>
<evidence type="ECO:0000313" key="2">
    <source>
        <dbReference type="EMBL" id="MCH7411821.1"/>
    </source>
</evidence>
<feature type="chain" id="PRO_5045877392" description="DUF4369 domain-containing protein" evidence="1">
    <location>
        <begin position="28"/>
        <end position="296"/>
    </location>
</feature>
<organism evidence="2 3">
    <name type="scientific">Belliella filtrata</name>
    <dbReference type="NCBI Taxonomy" id="2923435"/>
    <lineage>
        <taxon>Bacteria</taxon>
        <taxon>Pseudomonadati</taxon>
        <taxon>Bacteroidota</taxon>
        <taxon>Cytophagia</taxon>
        <taxon>Cytophagales</taxon>
        <taxon>Cyclobacteriaceae</taxon>
        <taxon>Belliella</taxon>
    </lineage>
</organism>
<comment type="caution">
    <text evidence="2">The sequence shown here is derived from an EMBL/GenBank/DDBJ whole genome shotgun (WGS) entry which is preliminary data.</text>
</comment>
<keyword evidence="1" id="KW-0732">Signal</keyword>
<evidence type="ECO:0000313" key="3">
    <source>
        <dbReference type="Proteomes" id="UP001165489"/>
    </source>
</evidence>
<name>A0ABS9V5W4_9BACT</name>
<evidence type="ECO:0008006" key="4">
    <source>
        <dbReference type="Google" id="ProtNLM"/>
    </source>
</evidence>
<dbReference type="EMBL" id="JAKZGP010000135">
    <property type="protein sequence ID" value="MCH7411821.1"/>
    <property type="molecule type" value="Genomic_DNA"/>
</dbReference>
<feature type="signal peptide" evidence="1">
    <location>
        <begin position="1"/>
        <end position="27"/>
    </location>
</feature>
<dbReference type="RefSeq" id="WP_241350242.1">
    <property type="nucleotide sequence ID" value="NZ_JAKZGP010000135.1"/>
</dbReference>
<evidence type="ECO:0000256" key="1">
    <source>
        <dbReference type="SAM" id="SignalP"/>
    </source>
</evidence>
<dbReference type="Proteomes" id="UP001165489">
    <property type="component" value="Unassembled WGS sequence"/>
</dbReference>
<gene>
    <name evidence="2" type="ORF">MM239_20715</name>
</gene>
<keyword evidence="3" id="KW-1185">Reference proteome</keyword>
<proteinExistence type="predicted"/>
<protein>
    <recommendedName>
        <fullName evidence="4">DUF4369 domain-containing protein</fullName>
    </recommendedName>
</protein>
<accession>A0ABS9V5W4</accession>
<reference evidence="2" key="1">
    <citation type="submission" date="2022-03" db="EMBL/GenBank/DDBJ databases">
        <title>De novo assembled genomes of Belliella spp. (Cyclobacteriaceae) strains.</title>
        <authorList>
            <person name="Szabo A."/>
            <person name="Korponai K."/>
            <person name="Felfoldi T."/>
        </authorList>
    </citation>
    <scope>NUCLEOTIDE SEQUENCE</scope>
    <source>
        <strain evidence="2">DSM 111904</strain>
    </source>
</reference>